<organism evidence="2">
    <name type="scientific">Zea mays</name>
    <name type="common">Maize</name>
    <dbReference type="NCBI Taxonomy" id="4577"/>
    <lineage>
        <taxon>Eukaryota</taxon>
        <taxon>Viridiplantae</taxon>
        <taxon>Streptophyta</taxon>
        <taxon>Embryophyta</taxon>
        <taxon>Tracheophyta</taxon>
        <taxon>Spermatophyta</taxon>
        <taxon>Magnoliopsida</taxon>
        <taxon>Liliopsida</taxon>
        <taxon>Poales</taxon>
        <taxon>Poaceae</taxon>
        <taxon>PACMAD clade</taxon>
        <taxon>Panicoideae</taxon>
        <taxon>Andropogonodae</taxon>
        <taxon>Andropogoneae</taxon>
        <taxon>Tripsacinae</taxon>
        <taxon>Zea</taxon>
    </lineage>
</organism>
<sequence>MCPARSLSTALRCAHPSLNPPARVGLVLSFPSTTSPPPSPGASSFSSPGYQDEITGRAARRPPREEALAPRARLRATRTK</sequence>
<accession>A0A1D6J9A8</accession>
<feature type="region of interest" description="Disordered" evidence="1">
    <location>
        <begin position="29"/>
        <end position="80"/>
    </location>
</feature>
<name>A0A1D6J9A8_MAIZE</name>
<protein>
    <submittedName>
        <fullName evidence="2">Transcription factor bHLH68</fullName>
    </submittedName>
</protein>
<evidence type="ECO:0000313" key="2">
    <source>
        <dbReference type="EMBL" id="AQK44500.1"/>
    </source>
</evidence>
<dbReference type="AlphaFoldDB" id="A0A1D6J9A8"/>
<dbReference type="EMBL" id="CM000786">
    <property type="protein sequence ID" value="AQK44500.1"/>
    <property type="molecule type" value="Genomic_DNA"/>
</dbReference>
<reference evidence="2" key="1">
    <citation type="submission" date="2015-12" db="EMBL/GenBank/DDBJ databases">
        <title>Update maize B73 reference genome by single molecule sequencing technologies.</title>
        <authorList>
            <consortium name="Maize Genome Sequencing Project"/>
            <person name="Ware D."/>
        </authorList>
    </citation>
    <scope>NUCLEOTIDE SEQUENCE</scope>
    <source>
        <tissue evidence="2">Seedling</tissue>
    </source>
</reference>
<evidence type="ECO:0000256" key="1">
    <source>
        <dbReference type="SAM" id="MobiDB-lite"/>
    </source>
</evidence>
<gene>
    <name evidence="2" type="ORF">ZEAMMB73_Zm00001d025752</name>
</gene>
<proteinExistence type="predicted"/>